<evidence type="ECO:0000256" key="1">
    <source>
        <dbReference type="SAM" id="Phobius"/>
    </source>
</evidence>
<dbReference type="EMBL" id="FOAB01000010">
    <property type="protein sequence ID" value="SEM18952.1"/>
    <property type="molecule type" value="Genomic_DNA"/>
</dbReference>
<feature type="transmembrane region" description="Helical" evidence="1">
    <location>
        <begin position="32"/>
        <end position="50"/>
    </location>
</feature>
<organism evidence="2 3">
    <name type="scientific">Aquimarina amphilecti</name>
    <dbReference type="NCBI Taxonomy" id="1038014"/>
    <lineage>
        <taxon>Bacteria</taxon>
        <taxon>Pseudomonadati</taxon>
        <taxon>Bacteroidota</taxon>
        <taxon>Flavobacteriia</taxon>
        <taxon>Flavobacteriales</taxon>
        <taxon>Flavobacteriaceae</taxon>
        <taxon>Aquimarina</taxon>
    </lineage>
</organism>
<accession>A0A1H7WBK0</accession>
<proteinExistence type="predicted"/>
<dbReference type="AlphaFoldDB" id="A0A1H7WBK0"/>
<name>A0A1H7WBK0_AQUAM</name>
<protein>
    <recommendedName>
        <fullName evidence="4">Inner membrane protein</fullName>
    </recommendedName>
</protein>
<evidence type="ECO:0000313" key="3">
    <source>
        <dbReference type="Proteomes" id="UP000198521"/>
    </source>
</evidence>
<reference evidence="2 3" key="1">
    <citation type="submission" date="2016-10" db="EMBL/GenBank/DDBJ databases">
        <authorList>
            <person name="de Groot N.N."/>
        </authorList>
    </citation>
    <scope>NUCLEOTIDE SEQUENCE [LARGE SCALE GENOMIC DNA]</scope>
    <source>
        <strain evidence="2 3">DSM 25232</strain>
    </source>
</reference>
<keyword evidence="3" id="KW-1185">Reference proteome</keyword>
<evidence type="ECO:0000313" key="2">
    <source>
        <dbReference type="EMBL" id="SEM18952.1"/>
    </source>
</evidence>
<keyword evidence="1" id="KW-1133">Transmembrane helix</keyword>
<keyword evidence="1" id="KW-0472">Membrane</keyword>
<keyword evidence="1" id="KW-0812">Transmembrane</keyword>
<gene>
    <name evidence="2" type="ORF">SAMN04487910_4373</name>
</gene>
<dbReference type="Proteomes" id="UP000198521">
    <property type="component" value="Unassembled WGS sequence"/>
</dbReference>
<dbReference type="STRING" id="1038014.SAMN04487910_4373"/>
<feature type="transmembrane region" description="Helical" evidence="1">
    <location>
        <begin position="6"/>
        <end position="25"/>
    </location>
</feature>
<evidence type="ECO:0008006" key="4">
    <source>
        <dbReference type="Google" id="ProtNLM"/>
    </source>
</evidence>
<dbReference type="OrthoDB" id="677174at2"/>
<feature type="transmembrane region" description="Helical" evidence="1">
    <location>
        <begin position="56"/>
        <end position="73"/>
    </location>
</feature>
<sequence length="77" mass="8806">MSLDQNLIIELVGYFASFMVLISFLMRNIKKLRLINTVGCVAFVIYGVLLNWSLPIIITNTAIAGINFYYLFLRKEA</sequence>